<reference evidence="5 6" key="1">
    <citation type="submission" date="2020-08" db="EMBL/GenBank/DDBJ databases">
        <authorList>
            <person name="Koutsovoulos G."/>
            <person name="Danchin GJ E."/>
        </authorList>
    </citation>
    <scope>NUCLEOTIDE SEQUENCE [LARGE SCALE GENOMIC DNA]</scope>
</reference>
<organism evidence="5 6">
    <name type="scientific">Meloidogyne enterolobii</name>
    <name type="common">Root-knot nematode worm</name>
    <name type="synonym">Meloidogyne mayaguensis</name>
    <dbReference type="NCBI Taxonomy" id="390850"/>
    <lineage>
        <taxon>Eukaryota</taxon>
        <taxon>Metazoa</taxon>
        <taxon>Ecdysozoa</taxon>
        <taxon>Nematoda</taxon>
        <taxon>Chromadorea</taxon>
        <taxon>Rhabditida</taxon>
        <taxon>Tylenchina</taxon>
        <taxon>Tylenchomorpha</taxon>
        <taxon>Tylenchoidea</taxon>
        <taxon>Meloidogynidae</taxon>
        <taxon>Meloidogyninae</taxon>
        <taxon>Meloidogyne</taxon>
    </lineage>
</organism>
<gene>
    <name evidence="5" type="ORF">MENT_LOCUS29459</name>
</gene>
<accession>A0A6V7VRZ6</accession>
<dbReference type="SUPFAM" id="SSF48508">
    <property type="entry name" value="Nuclear receptor ligand-binding domain"/>
    <property type="match status" value="1"/>
</dbReference>
<keyword evidence="3" id="KW-0675">Receptor</keyword>
<dbReference type="Gene3D" id="1.10.565.10">
    <property type="entry name" value="Retinoid X Receptor"/>
    <property type="match status" value="1"/>
</dbReference>
<dbReference type="Proteomes" id="UP000580250">
    <property type="component" value="Unassembled WGS sequence"/>
</dbReference>
<protein>
    <recommendedName>
        <fullName evidence="4">NR LBD domain-containing protein</fullName>
    </recommendedName>
</protein>
<comment type="caution">
    <text evidence="5">The sequence shown here is derived from an EMBL/GenBank/DDBJ whole genome shotgun (WGS) entry which is preliminary data.</text>
</comment>
<evidence type="ECO:0000256" key="2">
    <source>
        <dbReference type="ARBA" id="ARBA00023163"/>
    </source>
</evidence>
<dbReference type="PROSITE" id="PS51843">
    <property type="entry name" value="NR_LBD"/>
    <property type="match status" value="1"/>
</dbReference>
<dbReference type="InterPro" id="IPR000536">
    <property type="entry name" value="Nucl_hrmn_rcpt_lig-bd"/>
</dbReference>
<keyword evidence="1" id="KW-0805">Transcription regulation</keyword>
<dbReference type="EMBL" id="CAJEWN010000300">
    <property type="protein sequence ID" value="CAD2177579.1"/>
    <property type="molecule type" value="Genomic_DNA"/>
</dbReference>
<evidence type="ECO:0000256" key="1">
    <source>
        <dbReference type="ARBA" id="ARBA00023015"/>
    </source>
</evidence>
<proteinExistence type="predicted"/>
<dbReference type="InterPro" id="IPR050274">
    <property type="entry name" value="Nuclear_hormone_rcpt_NR2"/>
</dbReference>
<dbReference type="OrthoDB" id="10246805at2759"/>
<dbReference type="Pfam" id="PF00104">
    <property type="entry name" value="Hormone_recep"/>
    <property type="match status" value="1"/>
</dbReference>
<evidence type="ECO:0000313" key="6">
    <source>
        <dbReference type="Proteomes" id="UP000580250"/>
    </source>
</evidence>
<feature type="domain" description="NR LBD" evidence="4">
    <location>
        <begin position="148"/>
        <end position="379"/>
    </location>
</feature>
<evidence type="ECO:0000259" key="4">
    <source>
        <dbReference type="PROSITE" id="PS51843"/>
    </source>
</evidence>
<dbReference type="InterPro" id="IPR035500">
    <property type="entry name" value="NHR-like_dom_sf"/>
</dbReference>
<evidence type="ECO:0000313" key="5">
    <source>
        <dbReference type="EMBL" id="CAD2177579.1"/>
    </source>
</evidence>
<dbReference type="AlphaFoldDB" id="A0A6V7VRZ6"/>
<dbReference type="SMART" id="SM00430">
    <property type="entry name" value="HOLI"/>
    <property type="match status" value="1"/>
</dbReference>
<name>A0A6V7VRZ6_MELEN</name>
<sequence>MDPLMVKTTDKKCRKEFIEMLEKRRNKLHQTINTSTNIHQQDELNDGNENLKYNEDNAANKYRKSTTNQIKNKLDHNDKIISQQKQNYLLVPLNADSSQMEHLIQICEAQSRIRNAFMDFDDQQFLSLNLNSLKDLLTNGPNIILKASEFSETPKLLSSTEFYEINAKFDKISHRTVKCLFVEKLICIGIFKSLPFFPKLDVKDQLIIIKYVANAVLMICNCFIAYELGSDTWARKDGSCVMAAFSDQFTFKNDKTLYSLAMKAFTRPIEPFFRIGICKEEFSLILAIMYLNSDIPGLSEAARDILSIESSKYTKMLFNYLQNKLGQDAGIKKYAECLHLIGSSYFGAKNIDLLITYQETFYKYGEVRDMMPDCPNDIV</sequence>
<keyword evidence="2" id="KW-0804">Transcription</keyword>
<evidence type="ECO:0000256" key="3">
    <source>
        <dbReference type="ARBA" id="ARBA00023170"/>
    </source>
</evidence>
<dbReference type="PANTHER" id="PTHR24083">
    <property type="entry name" value="NUCLEAR HORMONE RECEPTOR"/>
    <property type="match status" value="1"/>
</dbReference>